<dbReference type="SUPFAM" id="SSF58104">
    <property type="entry name" value="Methyl-accepting chemotaxis protein (MCP) signaling domain"/>
    <property type="match status" value="1"/>
</dbReference>
<proteinExistence type="inferred from homology"/>
<evidence type="ECO:0000313" key="7">
    <source>
        <dbReference type="EMBL" id="CUH71589.1"/>
    </source>
</evidence>
<evidence type="ECO:0000256" key="1">
    <source>
        <dbReference type="ARBA" id="ARBA00022500"/>
    </source>
</evidence>
<dbReference type="GO" id="GO:0016020">
    <property type="term" value="C:membrane"/>
    <property type="evidence" value="ECO:0007669"/>
    <property type="project" value="InterPro"/>
</dbReference>
<dbReference type="PANTHER" id="PTHR43531:SF11">
    <property type="entry name" value="METHYL-ACCEPTING CHEMOTAXIS PROTEIN 3"/>
    <property type="match status" value="1"/>
</dbReference>
<dbReference type="OrthoDB" id="354287at2"/>
<dbReference type="SMART" id="SM00283">
    <property type="entry name" value="MA"/>
    <property type="match status" value="1"/>
</dbReference>
<dbReference type="Gene3D" id="1.10.287.950">
    <property type="entry name" value="Methyl-accepting chemotaxis protein"/>
    <property type="match status" value="1"/>
</dbReference>
<feature type="region of interest" description="Disordered" evidence="4">
    <location>
        <begin position="560"/>
        <end position="587"/>
    </location>
</feature>
<reference evidence="6 8" key="1">
    <citation type="submission" date="2015-09" db="EMBL/GenBank/DDBJ databases">
        <authorList>
            <person name="Rodrigo-Torres L."/>
            <person name="Arahal D.R."/>
        </authorList>
    </citation>
    <scope>NUCLEOTIDE SEQUENCE [LARGE SCALE GENOMIC DNA]</scope>
    <source>
        <strain evidence="6 8">CECT 5118</strain>
    </source>
</reference>
<comment type="similarity">
    <text evidence="2">Belongs to the methyl-accepting chemotaxis (MCP) protein family.</text>
</comment>
<keyword evidence="8" id="KW-1185">Reference proteome</keyword>
<dbReference type="GO" id="GO:0006935">
    <property type="term" value="P:chemotaxis"/>
    <property type="evidence" value="ECO:0007669"/>
    <property type="project" value="UniProtKB-KW"/>
</dbReference>
<dbReference type="PANTHER" id="PTHR43531">
    <property type="entry name" value="PROTEIN ICFG"/>
    <property type="match status" value="1"/>
</dbReference>
<feature type="compositionally biased region" description="Basic and acidic residues" evidence="4">
    <location>
        <begin position="577"/>
        <end position="587"/>
    </location>
</feature>
<dbReference type="InterPro" id="IPR041395">
    <property type="entry name" value="McpB_HAMP_3rd"/>
</dbReference>
<dbReference type="InterPro" id="IPR004089">
    <property type="entry name" value="MCPsignal_dom"/>
</dbReference>
<dbReference type="EMBL" id="CYSC01000023">
    <property type="protein sequence ID" value="CUH71589.1"/>
    <property type="molecule type" value="Genomic_DNA"/>
</dbReference>
<dbReference type="CDD" id="cd00130">
    <property type="entry name" value="PAS"/>
    <property type="match status" value="1"/>
</dbReference>
<dbReference type="Proteomes" id="UP000051887">
    <property type="component" value="Unassembled WGS sequence"/>
</dbReference>
<dbReference type="GO" id="GO:0007165">
    <property type="term" value="P:signal transduction"/>
    <property type="evidence" value="ECO:0007669"/>
    <property type="project" value="UniProtKB-KW"/>
</dbReference>
<protein>
    <submittedName>
        <fullName evidence="7">Serine chemoreceptor protein</fullName>
    </submittedName>
</protein>
<accession>A0A0P1F9C4</accession>
<sequence>MTKAKTDKTPEAKGADAFQLLDMISEPVLMTDADLVINYANPAAQKMFAGAEATLQGMLPSFSADNLIGSCIDDFHKNPSHQRSMLKGLRGTYQAAIRLPGFAWDIAVTAAADGQSFLAEFQDKSAEVLLETETKRLLERITEMADAHGAGHVKEFIQTDDFELPNIAAAGVQVNKMVKDHIDAILEGISVFETFSEGDLTANMPQLPGDKAALNYAIDRTRDNFMNVNGEIKRLSNAIMEGKLDVQADTGKFKGAFREVVETFESAFGSLNGAFNELSAQVGQVTQTVGQMSSASQELATNSQIASSSVDEVSASAEETDVQVKANADAAKNAEILVTANAEVAAEGKGKIDDMVTAMEGINASSQDIAKIIKVIDEIAFQTNLLALNAAVEAARAGQHGRGFAVVAQEVRNLAGRSAKAARETSDLIEASTSRVAAGVRLATETSESFEKIATNIGEVRELVETINRASEEQSRGVAQINSAIGEVARTALATSQQADELAATSAEMTAATESMSREISRFQLRPVSTSPADFGMVDGMESLPPEMLAKLKAMMGAKVGGAPATPAASPSAAQGGDHDERGFLNF</sequence>
<feature type="domain" description="Methyl-accepting transducer" evidence="5">
    <location>
        <begin position="281"/>
        <end position="503"/>
    </location>
</feature>
<keyword evidence="3" id="KW-0807">Transducer</keyword>
<evidence type="ECO:0000256" key="2">
    <source>
        <dbReference type="ARBA" id="ARBA00029447"/>
    </source>
</evidence>
<keyword evidence="7" id="KW-0675">Receptor</keyword>
<dbReference type="Gene3D" id="3.30.450.20">
    <property type="entry name" value="PAS domain"/>
    <property type="match status" value="1"/>
</dbReference>
<evidence type="ECO:0000313" key="9">
    <source>
        <dbReference type="Proteomes" id="UP000051887"/>
    </source>
</evidence>
<dbReference type="PRINTS" id="PR00260">
    <property type="entry name" value="CHEMTRNSDUCR"/>
</dbReference>
<name>A0A0P1F9C4_9RHOB</name>
<evidence type="ECO:0000256" key="4">
    <source>
        <dbReference type="SAM" id="MobiDB-lite"/>
    </source>
</evidence>
<organism evidence="7 9">
    <name type="scientific">Thalassovita autumnalis</name>
    <dbReference type="NCBI Taxonomy" id="2072972"/>
    <lineage>
        <taxon>Bacteria</taxon>
        <taxon>Pseudomonadati</taxon>
        <taxon>Pseudomonadota</taxon>
        <taxon>Alphaproteobacteria</taxon>
        <taxon>Rhodobacterales</taxon>
        <taxon>Roseobacteraceae</taxon>
        <taxon>Thalassovita</taxon>
    </lineage>
</organism>
<evidence type="ECO:0000259" key="5">
    <source>
        <dbReference type="PROSITE" id="PS50111"/>
    </source>
</evidence>
<dbReference type="AlphaFoldDB" id="A0A0P1F9C4"/>
<dbReference type="Pfam" id="PF00015">
    <property type="entry name" value="MCPsignal"/>
    <property type="match status" value="1"/>
</dbReference>
<dbReference type="Pfam" id="PF18575">
    <property type="entry name" value="HAMP_N3"/>
    <property type="match status" value="1"/>
</dbReference>
<dbReference type="InterPro" id="IPR000014">
    <property type="entry name" value="PAS"/>
</dbReference>
<evidence type="ECO:0000313" key="6">
    <source>
        <dbReference type="EMBL" id="CUH64600.1"/>
    </source>
</evidence>
<keyword evidence="1" id="KW-0145">Chemotaxis</keyword>
<reference evidence="7 9" key="2">
    <citation type="submission" date="2015-09" db="EMBL/GenBank/DDBJ databases">
        <authorList>
            <consortium name="Swine Surveillance"/>
        </authorList>
    </citation>
    <scope>NUCLEOTIDE SEQUENCE [LARGE SCALE GENOMIC DNA]</scope>
    <source>
        <strain evidence="7 9">5120</strain>
    </source>
</reference>
<dbReference type="EMBL" id="CYSB01000011">
    <property type="protein sequence ID" value="CUH64600.1"/>
    <property type="molecule type" value="Genomic_DNA"/>
</dbReference>
<feature type="compositionally biased region" description="Low complexity" evidence="4">
    <location>
        <begin position="563"/>
        <end position="574"/>
    </location>
</feature>
<dbReference type="InterPro" id="IPR051310">
    <property type="entry name" value="MCP_chemotaxis"/>
</dbReference>
<evidence type="ECO:0000256" key="3">
    <source>
        <dbReference type="PROSITE-ProRule" id="PRU00284"/>
    </source>
</evidence>
<dbReference type="InterPro" id="IPR004090">
    <property type="entry name" value="Chemotax_Me-accpt_rcpt"/>
</dbReference>
<dbReference type="PROSITE" id="PS50111">
    <property type="entry name" value="CHEMOTAXIS_TRANSDUC_2"/>
    <property type="match status" value="1"/>
</dbReference>
<dbReference type="Proteomes" id="UP000051086">
    <property type="component" value="Unassembled WGS sequence"/>
</dbReference>
<evidence type="ECO:0000313" key="8">
    <source>
        <dbReference type="Proteomes" id="UP000051086"/>
    </source>
</evidence>
<dbReference type="RefSeq" id="WP_058242901.1">
    <property type="nucleotide sequence ID" value="NZ_CYSB01000011.1"/>
</dbReference>
<dbReference type="GO" id="GO:0004888">
    <property type="term" value="F:transmembrane signaling receptor activity"/>
    <property type="evidence" value="ECO:0007669"/>
    <property type="project" value="InterPro"/>
</dbReference>
<dbReference type="CDD" id="cd11386">
    <property type="entry name" value="MCP_signal"/>
    <property type="match status" value="1"/>
</dbReference>
<gene>
    <name evidence="7" type="primary">tsr_1</name>
    <name evidence="6" type="ORF">TL5118_00943</name>
    <name evidence="7" type="ORF">TL5120_01378</name>
</gene>